<dbReference type="PROSITE" id="PS01287">
    <property type="entry name" value="RTC"/>
    <property type="match status" value="1"/>
</dbReference>
<dbReference type="Pfam" id="PF05189">
    <property type="entry name" value="RTC_insert"/>
    <property type="match status" value="1"/>
</dbReference>
<dbReference type="InterPro" id="IPR013792">
    <property type="entry name" value="RNA3'P_cycl/enolpyr_Trfase_a/b"/>
</dbReference>
<organism evidence="7 8">
    <name type="scientific">Acipenser ruthenus</name>
    <name type="common">Sterlet sturgeon</name>
    <dbReference type="NCBI Taxonomy" id="7906"/>
    <lineage>
        <taxon>Eukaryota</taxon>
        <taxon>Metazoa</taxon>
        <taxon>Chordata</taxon>
        <taxon>Craniata</taxon>
        <taxon>Vertebrata</taxon>
        <taxon>Euteleostomi</taxon>
        <taxon>Actinopterygii</taxon>
        <taxon>Chondrostei</taxon>
        <taxon>Acipenseriformes</taxon>
        <taxon>Acipenseridae</taxon>
        <taxon>Acipenser</taxon>
    </lineage>
</organism>
<dbReference type="Pfam" id="PF01137">
    <property type="entry name" value="RTC"/>
    <property type="match status" value="1"/>
</dbReference>
<keyword evidence="4" id="KW-0539">Nucleus</keyword>
<keyword evidence="8" id="KW-1185">Reference proteome</keyword>
<dbReference type="PANTHER" id="PTHR11096:SF1">
    <property type="entry name" value="RNA 3'-TERMINAL PHOSPHATE CYCLASE-LIKE PROTEIN"/>
    <property type="match status" value="1"/>
</dbReference>
<dbReference type="AlphaFoldDB" id="A0A444TYR4"/>
<dbReference type="InterPro" id="IPR000228">
    <property type="entry name" value="RNA3'_term_phos_cyc"/>
</dbReference>
<evidence type="ECO:0000256" key="3">
    <source>
        <dbReference type="ARBA" id="ARBA00022517"/>
    </source>
</evidence>
<sequence>MASSCVSYEGCNFFRQRLVLSTLSGKPVKIRKIRSKDDNPGLRDFEASFIRLMDKITNGTRIEINETGTTLYFQPGLLYGGPVEHDCNLQRSIGYYLEALLALAPFMKNPLKAVLRGVTNDQKDPSVDTLKATAIPLMKRFGIDGEGLELKVLRRGMPPGGGGEVVFSCPVRRFIKPVQLTDPGKVKRIRGMASPGFGLSLIAETTNGTFLSAEMASNPPGQGTPILPEELGKNCAKLLLEEIYRGGCVDSINQSLALLYMTLGQQDVSKVLLGPLSPYTIEFLRHLRSFFQTMFKIETQKPEEDGKGGEKVLMTCVGVGYTNLSKTLK</sequence>
<dbReference type="GO" id="GO:0004521">
    <property type="term" value="F:RNA endonuclease activity"/>
    <property type="evidence" value="ECO:0007669"/>
    <property type="project" value="TreeGrafter"/>
</dbReference>
<keyword evidence="3" id="KW-0690">Ribosome biogenesis</keyword>
<evidence type="ECO:0000259" key="6">
    <source>
        <dbReference type="Pfam" id="PF05189"/>
    </source>
</evidence>
<reference evidence="7 8" key="1">
    <citation type="submission" date="2019-01" db="EMBL/GenBank/DDBJ databases">
        <title>Draft Genome and Complete Hox-Cluster Characterization of the Sterlet Sturgeon (Acipenser ruthenus).</title>
        <authorList>
            <person name="Wei Q."/>
        </authorList>
    </citation>
    <scope>NUCLEOTIDE SEQUENCE [LARGE SCALE GENOMIC DNA]</scope>
    <source>
        <strain evidence="7">WHYD16114868_AA</strain>
        <tissue evidence="7">Blood</tissue>
    </source>
</reference>
<evidence type="ECO:0000256" key="4">
    <source>
        <dbReference type="ARBA" id="ARBA00023242"/>
    </source>
</evidence>
<dbReference type="GO" id="GO:0000479">
    <property type="term" value="P:endonucleolytic cleavage of tricistronic rRNA transcript (SSU-rRNA, 5.8S rRNA, LSU-rRNA)"/>
    <property type="evidence" value="ECO:0007669"/>
    <property type="project" value="TreeGrafter"/>
</dbReference>
<dbReference type="PIRSF" id="PIRSF005378">
    <property type="entry name" value="RNA3'_term_phos_cycl_euk"/>
    <property type="match status" value="1"/>
</dbReference>
<dbReference type="InterPro" id="IPR013791">
    <property type="entry name" value="RNA3'-term_phos_cycl_insert"/>
</dbReference>
<dbReference type="InterPro" id="IPR037136">
    <property type="entry name" value="RNA3'_phos_cyclase_dom_sf"/>
</dbReference>
<dbReference type="FunFam" id="3.65.10.20:FF:000001">
    <property type="entry name" value="RNA terminal phosphate cyclase-like 1"/>
    <property type="match status" value="1"/>
</dbReference>
<evidence type="ECO:0000313" key="7">
    <source>
        <dbReference type="EMBL" id="RXM28077.1"/>
    </source>
</evidence>
<dbReference type="GO" id="GO:0005730">
    <property type="term" value="C:nucleolus"/>
    <property type="evidence" value="ECO:0007669"/>
    <property type="project" value="UniProtKB-SubCell"/>
</dbReference>
<evidence type="ECO:0000256" key="1">
    <source>
        <dbReference type="ARBA" id="ARBA00004604"/>
    </source>
</evidence>
<comment type="subcellular location">
    <subcellularLocation>
        <location evidence="1">Nucleus</location>
        <location evidence="1">Nucleolus</location>
    </subcellularLocation>
</comment>
<dbReference type="Proteomes" id="UP000289886">
    <property type="component" value="Unassembled WGS sequence"/>
</dbReference>
<comment type="caution">
    <text evidence="7">The sequence shown here is derived from an EMBL/GenBank/DDBJ whole genome shotgun (WGS) entry which is preliminary data.</text>
</comment>
<evidence type="ECO:0000256" key="2">
    <source>
        <dbReference type="ARBA" id="ARBA00007089"/>
    </source>
</evidence>
<dbReference type="CDD" id="cd00875">
    <property type="entry name" value="RNA_Cyclase_Class_I"/>
    <property type="match status" value="1"/>
</dbReference>
<feature type="domain" description="RNA 3'-terminal phosphate cyclase" evidence="5">
    <location>
        <begin position="8"/>
        <end position="297"/>
    </location>
</feature>
<evidence type="ECO:0000259" key="5">
    <source>
        <dbReference type="Pfam" id="PF01137"/>
    </source>
</evidence>
<dbReference type="InterPro" id="IPR016443">
    <property type="entry name" value="RNA3'_term_phos_cyc_type_2"/>
</dbReference>
<gene>
    <name evidence="7" type="ORF">EOD39_10057</name>
</gene>
<dbReference type="InterPro" id="IPR023797">
    <property type="entry name" value="RNA3'_phos_cyclase_dom"/>
</dbReference>
<evidence type="ECO:0000313" key="8">
    <source>
        <dbReference type="Proteomes" id="UP000289886"/>
    </source>
</evidence>
<dbReference type="PANTHER" id="PTHR11096">
    <property type="entry name" value="RNA 3' TERMINAL PHOSPHATE CYCLASE"/>
    <property type="match status" value="1"/>
</dbReference>
<accession>A0A444TYR4</accession>
<dbReference type="EMBL" id="SCEB01215717">
    <property type="protein sequence ID" value="RXM28077.1"/>
    <property type="molecule type" value="Genomic_DNA"/>
</dbReference>
<dbReference type="InterPro" id="IPR020719">
    <property type="entry name" value="RNA3'_term_phos_cycl-like_CS"/>
</dbReference>
<dbReference type="SUPFAM" id="SSF55205">
    <property type="entry name" value="EPT/RTPC-like"/>
    <property type="match status" value="1"/>
</dbReference>
<proteinExistence type="inferred from homology"/>
<name>A0A444TYR4_ACIRT</name>
<dbReference type="NCBIfam" id="TIGR03400">
    <property type="entry name" value="18S_RNA_Rcl1p"/>
    <property type="match status" value="1"/>
</dbReference>
<comment type="similarity">
    <text evidence="2">Belongs to the RNA 3'-terminal cyclase family. Type 2 subfamily.</text>
</comment>
<feature type="domain" description="RNA 3'-terminal phosphate cyclase insert" evidence="6">
    <location>
        <begin position="182"/>
        <end position="243"/>
    </location>
</feature>
<dbReference type="Gene3D" id="3.65.10.20">
    <property type="entry name" value="RNA 3'-terminal phosphate cyclase domain"/>
    <property type="match status" value="2"/>
</dbReference>
<protein>
    <submittedName>
        <fullName evidence="7">RNA 3'-terminal phosphate cyclase-like protein</fullName>
    </submittedName>
</protein>